<dbReference type="CDD" id="cd00209">
    <property type="entry name" value="DHFR"/>
    <property type="match status" value="1"/>
</dbReference>
<organism evidence="11 12">
    <name type="scientific">Litchfieldella anticariensis (strain DSM 16096 / CECT 5854 / CIP 108499 / LMG 22089 / FP35)</name>
    <name type="common">Halomonas anticariensis</name>
    <dbReference type="NCBI Taxonomy" id="1121939"/>
    <lineage>
        <taxon>Bacteria</taxon>
        <taxon>Pseudomonadati</taxon>
        <taxon>Pseudomonadota</taxon>
        <taxon>Gammaproteobacteria</taxon>
        <taxon>Oceanospirillales</taxon>
        <taxon>Halomonadaceae</taxon>
        <taxon>Litchfieldella</taxon>
    </lineage>
</organism>
<dbReference type="InterPro" id="IPR024072">
    <property type="entry name" value="DHFR-like_dom_sf"/>
</dbReference>
<dbReference type="PANTHER" id="PTHR48069:SF3">
    <property type="entry name" value="DIHYDROFOLATE REDUCTASE"/>
    <property type="match status" value="1"/>
</dbReference>
<dbReference type="GO" id="GO:0004146">
    <property type="term" value="F:dihydrofolate reductase activity"/>
    <property type="evidence" value="ECO:0007669"/>
    <property type="project" value="UniProtKB-EC"/>
</dbReference>
<dbReference type="PRINTS" id="PR00070">
    <property type="entry name" value="DHFR"/>
</dbReference>
<accession>S2KLE1</accession>
<dbReference type="GO" id="GO:0046654">
    <property type="term" value="P:tetrahydrofolate biosynthetic process"/>
    <property type="evidence" value="ECO:0007669"/>
    <property type="project" value="UniProtKB-UniPathway"/>
</dbReference>
<evidence type="ECO:0000256" key="9">
    <source>
        <dbReference type="RuleBase" id="RU004474"/>
    </source>
</evidence>
<dbReference type="PROSITE" id="PS51330">
    <property type="entry name" value="DHFR_2"/>
    <property type="match status" value="1"/>
</dbReference>
<evidence type="ECO:0000256" key="8">
    <source>
        <dbReference type="PIRNR" id="PIRNR000194"/>
    </source>
</evidence>
<dbReference type="EC" id="1.5.1.3" evidence="3 8"/>
<dbReference type="SUPFAM" id="SSF53597">
    <property type="entry name" value="Dihydrofolate reductase-like"/>
    <property type="match status" value="1"/>
</dbReference>
<dbReference type="EMBL" id="ASTJ01000036">
    <property type="protein sequence ID" value="EPC01263.1"/>
    <property type="molecule type" value="Genomic_DNA"/>
</dbReference>
<dbReference type="eggNOG" id="COG0262">
    <property type="taxonomic scope" value="Bacteria"/>
</dbReference>
<dbReference type="PIRSF" id="PIRSF000194">
    <property type="entry name" value="DHFR"/>
    <property type="match status" value="1"/>
</dbReference>
<feature type="domain" description="DHFR" evidence="10">
    <location>
        <begin position="19"/>
        <end position="182"/>
    </location>
</feature>
<comment type="pathway">
    <text evidence="1 8">Cofactor biosynthesis; tetrahydrofolate biosynthesis; 5,6,7,8-tetrahydrofolate from 7,8-dihydrofolate: step 1/1.</text>
</comment>
<evidence type="ECO:0000256" key="3">
    <source>
        <dbReference type="ARBA" id="ARBA00012856"/>
    </source>
</evidence>
<evidence type="ECO:0000256" key="6">
    <source>
        <dbReference type="ARBA" id="ARBA00023002"/>
    </source>
</evidence>
<dbReference type="InterPro" id="IPR001796">
    <property type="entry name" value="DHFR_dom"/>
</dbReference>
<reference evidence="11 12" key="1">
    <citation type="journal article" date="2013" name="Genome Announc.">
        <title>Draft genome sequence of the moderately halophilic gammaproteobacterium Halomonas anticariensis FP35.</title>
        <authorList>
            <person name="Tahrioui A."/>
            <person name="Quesada E."/>
            <person name="Llamas I."/>
        </authorList>
    </citation>
    <scope>NUCLEOTIDE SEQUENCE [LARGE SCALE GENOMIC DNA]</scope>
    <source>
        <strain evidence="12">DSM 16096 / CECT 5854 / LMG 22089 / FP35</strain>
    </source>
</reference>
<evidence type="ECO:0000256" key="2">
    <source>
        <dbReference type="ARBA" id="ARBA00009539"/>
    </source>
</evidence>
<dbReference type="PANTHER" id="PTHR48069">
    <property type="entry name" value="DIHYDROFOLATE REDUCTASE"/>
    <property type="match status" value="1"/>
</dbReference>
<dbReference type="STRING" id="1121939.L861_11865"/>
<protein>
    <recommendedName>
        <fullName evidence="3 8">Dihydrofolate reductase</fullName>
        <ecNumber evidence="3 8">1.5.1.3</ecNumber>
    </recommendedName>
</protein>
<evidence type="ECO:0000256" key="7">
    <source>
        <dbReference type="ARBA" id="ARBA00025067"/>
    </source>
</evidence>
<dbReference type="RefSeq" id="WP_016417954.1">
    <property type="nucleotide sequence ID" value="NZ_AUAB01000025.1"/>
</dbReference>
<dbReference type="GO" id="GO:0006730">
    <property type="term" value="P:one-carbon metabolic process"/>
    <property type="evidence" value="ECO:0007669"/>
    <property type="project" value="UniProtKB-KW"/>
</dbReference>
<comment type="caution">
    <text evidence="11">The sequence shown here is derived from an EMBL/GenBank/DDBJ whole genome shotgun (WGS) entry which is preliminary data.</text>
</comment>
<dbReference type="Proteomes" id="UP000014463">
    <property type="component" value="Unassembled WGS sequence"/>
</dbReference>
<dbReference type="OrthoDB" id="9804315at2"/>
<keyword evidence="6 8" id="KW-0560">Oxidoreductase</keyword>
<dbReference type="GO" id="GO:0046655">
    <property type="term" value="P:folic acid metabolic process"/>
    <property type="evidence" value="ECO:0007669"/>
    <property type="project" value="TreeGrafter"/>
</dbReference>
<sequence>MSDIQQLPQEGDGVETVVPVAMIAAVARNRVIGVDNKLPWYLPEDLKFFKAMTQGKPLVMGRKTFDSIGRALPGRLNIVITRDPTFERPGVRVCRSLTEALDLADQQALIDGVDEIMVMGGAQIYALALRWASRLYLTEVDVEVEGDVRFPELDTTQWREVQRVHGQPQEGQPAYAFVEYMRR</sequence>
<dbReference type="GO" id="GO:0046452">
    <property type="term" value="P:dihydrofolate metabolic process"/>
    <property type="evidence" value="ECO:0007669"/>
    <property type="project" value="TreeGrafter"/>
</dbReference>
<evidence type="ECO:0000313" key="11">
    <source>
        <dbReference type="EMBL" id="EPC01263.1"/>
    </source>
</evidence>
<comment type="similarity">
    <text evidence="2 8 9">Belongs to the dihydrofolate reductase family.</text>
</comment>
<dbReference type="UniPathway" id="UPA00077">
    <property type="reaction ID" value="UER00158"/>
</dbReference>
<dbReference type="FunFam" id="3.40.430.10:FF:000001">
    <property type="entry name" value="Dihydrofolate reductase"/>
    <property type="match status" value="1"/>
</dbReference>
<evidence type="ECO:0000259" key="10">
    <source>
        <dbReference type="PROSITE" id="PS51330"/>
    </source>
</evidence>
<dbReference type="PATRIC" id="fig|1121939.11.peg.3434"/>
<keyword evidence="12" id="KW-1185">Reference proteome</keyword>
<name>S2KLE1_LITA3</name>
<dbReference type="Pfam" id="PF00186">
    <property type="entry name" value="DHFR_1"/>
    <property type="match status" value="1"/>
</dbReference>
<comment type="catalytic activity">
    <reaction evidence="8">
        <text>(6S)-5,6,7,8-tetrahydrofolate + NADP(+) = 7,8-dihydrofolate + NADPH + H(+)</text>
        <dbReference type="Rhea" id="RHEA:15009"/>
        <dbReference type="ChEBI" id="CHEBI:15378"/>
        <dbReference type="ChEBI" id="CHEBI:57451"/>
        <dbReference type="ChEBI" id="CHEBI:57453"/>
        <dbReference type="ChEBI" id="CHEBI:57783"/>
        <dbReference type="ChEBI" id="CHEBI:58349"/>
        <dbReference type="EC" id="1.5.1.3"/>
    </reaction>
</comment>
<comment type="function">
    <text evidence="7 8">Key enzyme in folate metabolism. Catalyzes an essential reaction for de novo glycine and purine synthesis, and for DNA precursor synthesis.</text>
</comment>
<evidence type="ECO:0000256" key="4">
    <source>
        <dbReference type="ARBA" id="ARBA00022563"/>
    </source>
</evidence>
<dbReference type="Gene3D" id="3.40.430.10">
    <property type="entry name" value="Dihydrofolate Reductase, subunit A"/>
    <property type="match status" value="1"/>
</dbReference>
<evidence type="ECO:0000256" key="1">
    <source>
        <dbReference type="ARBA" id="ARBA00004903"/>
    </source>
</evidence>
<dbReference type="InterPro" id="IPR017925">
    <property type="entry name" value="DHFR_CS"/>
</dbReference>
<keyword evidence="5 8" id="KW-0521">NADP</keyword>
<evidence type="ECO:0000256" key="5">
    <source>
        <dbReference type="ARBA" id="ARBA00022857"/>
    </source>
</evidence>
<dbReference type="PROSITE" id="PS00075">
    <property type="entry name" value="DHFR_1"/>
    <property type="match status" value="1"/>
</dbReference>
<evidence type="ECO:0000313" key="12">
    <source>
        <dbReference type="Proteomes" id="UP000014463"/>
    </source>
</evidence>
<gene>
    <name evidence="11" type="ORF">L861_11865</name>
</gene>
<dbReference type="InterPro" id="IPR012259">
    <property type="entry name" value="DHFR"/>
</dbReference>
<keyword evidence="4 8" id="KW-0554">One-carbon metabolism</keyword>
<dbReference type="AlphaFoldDB" id="S2KLE1"/>
<dbReference type="GO" id="GO:0005829">
    <property type="term" value="C:cytosol"/>
    <property type="evidence" value="ECO:0007669"/>
    <property type="project" value="TreeGrafter"/>
</dbReference>
<proteinExistence type="inferred from homology"/>
<dbReference type="GO" id="GO:0070401">
    <property type="term" value="F:NADP+ binding"/>
    <property type="evidence" value="ECO:0007669"/>
    <property type="project" value="UniProtKB-ARBA"/>
</dbReference>